<sequence>MAFESKDEAAERHNAQRQQGKQKSPVGRFENMEWDKDGMKEEVNSFGDGTLVNWSELARRYRVKNKTGQMAQNGGQIAMEWLKSEGVNVERFKKRRESDIGNIRKKMKKSVGGEIIVPCPESSRKLQAKLKEKILSGEVNVGELIVPRKYEKLVLKEDGSIEKSHFFVEGRKWPLVEIRKRKLNELEKFMRINAERDVGSMSKEKVVNRLDMLNEKTDGEDETEMRERLKVMERTRHLLVWNDLSTIANHSHLVFMATCLYDPATFYTNNEYEVIMGKKINIQSLFEAPSLYIVARSSSSDVDQLCYVETRLECLDELPDLTVSASGILIVDKMRFFHGDSPSHQYEAGQQKGGNFYCAVCGANAHRVHELDYVFRCPHISLEDQQQLVLKGPLGKANSLAMSNKPFHGLTKTNLVHELNARAIYEGDKKKELEDLLKEELHGVQRVPALLFTNPNKTLESINCAGYEVLGFEPLHDIGKHIENLFGELPDHLSLDEASKLKAVLELCIGGKDTKRLLITAVL</sequence>
<dbReference type="OrthoDB" id="5980153at2759"/>
<evidence type="ECO:0000256" key="1">
    <source>
        <dbReference type="SAM" id="MobiDB-lite"/>
    </source>
</evidence>
<feature type="compositionally biased region" description="Basic and acidic residues" evidence="1">
    <location>
        <begin position="1"/>
        <end position="14"/>
    </location>
</feature>
<organism evidence="2 3">
    <name type="scientific">Paramuricea clavata</name>
    <name type="common">Red gorgonian</name>
    <name type="synonym">Violescent sea-whip</name>
    <dbReference type="NCBI Taxonomy" id="317549"/>
    <lineage>
        <taxon>Eukaryota</taxon>
        <taxon>Metazoa</taxon>
        <taxon>Cnidaria</taxon>
        <taxon>Anthozoa</taxon>
        <taxon>Octocorallia</taxon>
        <taxon>Malacalcyonacea</taxon>
        <taxon>Plexauridae</taxon>
        <taxon>Paramuricea</taxon>
    </lineage>
</organism>
<dbReference type="Proteomes" id="UP001152795">
    <property type="component" value="Unassembled WGS sequence"/>
</dbReference>
<protein>
    <submittedName>
        <fullName evidence="2">Uncharacterized protein</fullName>
    </submittedName>
</protein>
<comment type="caution">
    <text evidence="2">The sequence shown here is derived from an EMBL/GenBank/DDBJ whole genome shotgun (WGS) entry which is preliminary data.</text>
</comment>
<name>A0A7D9I214_PARCT</name>
<dbReference type="EMBL" id="CACRXK020002627">
    <property type="protein sequence ID" value="CAB3995247.1"/>
    <property type="molecule type" value="Genomic_DNA"/>
</dbReference>
<gene>
    <name evidence="2" type="ORF">PACLA_8A081788</name>
</gene>
<keyword evidence="3" id="KW-1185">Reference proteome</keyword>
<accession>A0A7D9I214</accession>
<proteinExistence type="predicted"/>
<evidence type="ECO:0000313" key="2">
    <source>
        <dbReference type="EMBL" id="CAB3995247.1"/>
    </source>
</evidence>
<evidence type="ECO:0000313" key="3">
    <source>
        <dbReference type="Proteomes" id="UP001152795"/>
    </source>
</evidence>
<feature type="region of interest" description="Disordered" evidence="1">
    <location>
        <begin position="1"/>
        <end position="29"/>
    </location>
</feature>
<reference evidence="2" key="1">
    <citation type="submission" date="2020-04" db="EMBL/GenBank/DDBJ databases">
        <authorList>
            <person name="Alioto T."/>
            <person name="Alioto T."/>
            <person name="Gomez Garrido J."/>
        </authorList>
    </citation>
    <scope>NUCLEOTIDE SEQUENCE</scope>
    <source>
        <strain evidence="2">A484AB</strain>
    </source>
</reference>
<dbReference type="AlphaFoldDB" id="A0A7D9I214"/>